<dbReference type="Gene3D" id="3.30.70.1470">
    <property type="entry name" value="Caspase-like"/>
    <property type="match status" value="1"/>
</dbReference>
<dbReference type="OrthoDB" id="6116485at2759"/>
<dbReference type="Proteomes" id="UP000276133">
    <property type="component" value="Unassembled WGS sequence"/>
</dbReference>
<dbReference type="SUPFAM" id="SSF52129">
    <property type="entry name" value="Caspase-like"/>
    <property type="match status" value="1"/>
</dbReference>
<dbReference type="EMBL" id="REGN01007624">
    <property type="protein sequence ID" value="RNA05727.1"/>
    <property type="molecule type" value="Genomic_DNA"/>
</dbReference>
<evidence type="ECO:0000313" key="4">
    <source>
        <dbReference type="Proteomes" id="UP000276133"/>
    </source>
</evidence>
<dbReference type="InterPro" id="IPR002138">
    <property type="entry name" value="Pept_C14_p10"/>
</dbReference>
<reference evidence="3 4" key="1">
    <citation type="journal article" date="2018" name="Sci. Rep.">
        <title>Genomic signatures of local adaptation to the degree of environmental predictability in rotifers.</title>
        <authorList>
            <person name="Franch-Gras L."/>
            <person name="Hahn C."/>
            <person name="Garcia-Roger E.M."/>
            <person name="Carmona M.J."/>
            <person name="Serra M."/>
            <person name="Gomez A."/>
        </authorList>
    </citation>
    <scope>NUCLEOTIDE SEQUENCE [LARGE SCALE GENOMIC DNA]</scope>
    <source>
        <strain evidence="3">HYR1</strain>
    </source>
</reference>
<gene>
    <name evidence="3" type="ORF">BpHYR1_019567</name>
</gene>
<evidence type="ECO:0000256" key="1">
    <source>
        <dbReference type="ARBA" id="ARBA00010134"/>
    </source>
</evidence>
<keyword evidence="4" id="KW-1185">Reference proteome</keyword>
<dbReference type="InterPro" id="IPR015917">
    <property type="entry name" value="Pept_C14A"/>
</dbReference>
<comment type="similarity">
    <text evidence="1">Belongs to the peptidase C14A family.</text>
</comment>
<dbReference type="SMART" id="SM00115">
    <property type="entry name" value="CASc"/>
    <property type="match status" value="1"/>
</dbReference>
<dbReference type="InterPro" id="IPR011600">
    <property type="entry name" value="Pept_C14_caspase"/>
</dbReference>
<comment type="caution">
    <text evidence="3">The sequence shown here is derived from an EMBL/GenBank/DDBJ whole genome shotgun (WGS) entry which is preliminary data.</text>
</comment>
<dbReference type="Pfam" id="PF00656">
    <property type="entry name" value="Peptidase_C14"/>
    <property type="match status" value="1"/>
</dbReference>
<name>A0A3M7Q2Q7_BRAPC</name>
<evidence type="ECO:0000259" key="2">
    <source>
        <dbReference type="PROSITE" id="PS50207"/>
    </source>
</evidence>
<evidence type="ECO:0000313" key="3">
    <source>
        <dbReference type="EMBL" id="RNA05727.1"/>
    </source>
</evidence>
<organism evidence="3 4">
    <name type="scientific">Brachionus plicatilis</name>
    <name type="common">Marine rotifer</name>
    <name type="synonym">Brachionus muelleri</name>
    <dbReference type="NCBI Taxonomy" id="10195"/>
    <lineage>
        <taxon>Eukaryota</taxon>
        <taxon>Metazoa</taxon>
        <taxon>Spiralia</taxon>
        <taxon>Gnathifera</taxon>
        <taxon>Rotifera</taxon>
        <taxon>Eurotatoria</taxon>
        <taxon>Monogononta</taxon>
        <taxon>Pseudotrocha</taxon>
        <taxon>Ploima</taxon>
        <taxon>Brachionidae</taxon>
        <taxon>Brachionus</taxon>
    </lineage>
</organism>
<feature type="domain" description="Caspase family p10" evidence="2">
    <location>
        <begin position="179"/>
        <end position="273"/>
    </location>
</feature>
<dbReference type="GO" id="GO:0006508">
    <property type="term" value="P:proteolysis"/>
    <property type="evidence" value="ECO:0007669"/>
    <property type="project" value="InterPro"/>
</dbReference>
<dbReference type="InterPro" id="IPR029030">
    <property type="entry name" value="Caspase-like_dom_sf"/>
</dbReference>
<accession>A0A3M7Q2Q7</accession>
<sequence>MYYWSQLNFYNYLNQKGFVSATSTLSHSITTPVLSTPISTTTSSYSTSSRAYCGSAINAKHSSLEEDTIKRFKQLKMSSLASGSLQMMYKKKSSSTVNAHTETKVKKTRSRSHSRSKYSSYLVSAASAIRTAIKTSPSSAKTLLNSISTQTSEMAQSYMNTNILTSSSSMSNFIDGRPIKTSLPSRSDFFIWYSSVRGFVSHRDVDGSPFIKCLVTVFSRCAYELELIEMVRKVNLLMQQYEKKHFDESNAVASYFMVPVAEFHLTKRLLFIIFLINWKTIENP</sequence>
<dbReference type="PROSITE" id="PS50207">
    <property type="entry name" value="CASPASE_P10"/>
    <property type="match status" value="1"/>
</dbReference>
<dbReference type="AlphaFoldDB" id="A0A3M7Q2Q7"/>
<protein>
    <recommendedName>
        <fullName evidence="2">Caspase family p10 domain-containing protein</fullName>
    </recommendedName>
</protein>
<dbReference type="GO" id="GO:0004197">
    <property type="term" value="F:cysteine-type endopeptidase activity"/>
    <property type="evidence" value="ECO:0007669"/>
    <property type="project" value="InterPro"/>
</dbReference>
<proteinExistence type="inferred from homology"/>